<feature type="domain" description="M23ase beta-sheet core" evidence="1">
    <location>
        <begin position="34"/>
        <end position="130"/>
    </location>
</feature>
<dbReference type="GO" id="GO:0004222">
    <property type="term" value="F:metalloendopeptidase activity"/>
    <property type="evidence" value="ECO:0007669"/>
    <property type="project" value="TreeGrafter"/>
</dbReference>
<dbReference type="InterPro" id="IPR016047">
    <property type="entry name" value="M23ase_b-sheet_dom"/>
</dbReference>
<name>A0A1G1ZAX2_9BACT</name>
<gene>
    <name evidence="2" type="ORF">A3H06_01630</name>
</gene>
<evidence type="ECO:0000259" key="1">
    <source>
        <dbReference type="Pfam" id="PF01551"/>
    </source>
</evidence>
<proteinExistence type="predicted"/>
<dbReference type="EMBL" id="MHJC01000009">
    <property type="protein sequence ID" value="OGY61798.1"/>
    <property type="molecule type" value="Genomic_DNA"/>
</dbReference>
<dbReference type="AlphaFoldDB" id="A0A1G1ZAX2"/>
<comment type="caution">
    <text evidence="2">The sequence shown here is derived from an EMBL/GenBank/DDBJ whole genome shotgun (WGS) entry which is preliminary data.</text>
</comment>
<dbReference type="Gene3D" id="2.70.70.10">
    <property type="entry name" value="Glucose Permease (Domain IIA)"/>
    <property type="match status" value="1"/>
</dbReference>
<dbReference type="PANTHER" id="PTHR21666">
    <property type="entry name" value="PEPTIDASE-RELATED"/>
    <property type="match status" value="1"/>
</dbReference>
<dbReference type="PANTHER" id="PTHR21666:SF270">
    <property type="entry name" value="MUREIN HYDROLASE ACTIVATOR ENVC"/>
    <property type="match status" value="1"/>
</dbReference>
<evidence type="ECO:0000313" key="2">
    <source>
        <dbReference type="EMBL" id="OGY61798.1"/>
    </source>
</evidence>
<dbReference type="InterPro" id="IPR011055">
    <property type="entry name" value="Dup_hybrid_motif"/>
</dbReference>
<organism evidence="2 3">
    <name type="scientific">Candidatus Colwellbacteria bacterium RIFCSPLOWO2_12_FULL_44_13</name>
    <dbReference type="NCBI Taxonomy" id="1797694"/>
    <lineage>
        <taxon>Bacteria</taxon>
        <taxon>Candidatus Colwelliibacteriota</taxon>
    </lineage>
</organism>
<reference evidence="2 3" key="1">
    <citation type="journal article" date="2016" name="Nat. Commun.">
        <title>Thousands of microbial genomes shed light on interconnected biogeochemical processes in an aquifer system.</title>
        <authorList>
            <person name="Anantharaman K."/>
            <person name="Brown C.T."/>
            <person name="Hug L.A."/>
            <person name="Sharon I."/>
            <person name="Castelle C.J."/>
            <person name="Probst A.J."/>
            <person name="Thomas B.C."/>
            <person name="Singh A."/>
            <person name="Wilkins M.J."/>
            <person name="Karaoz U."/>
            <person name="Brodie E.L."/>
            <person name="Williams K.H."/>
            <person name="Hubbard S.S."/>
            <person name="Banfield J.F."/>
        </authorList>
    </citation>
    <scope>NUCLEOTIDE SEQUENCE [LARGE SCALE GENOMIC DNA]</scope>
</reference>
<evidence type="ECO:0000313" key="3">
    <source>
        <dbReference type="Proteomes" id="UP000176976"/>
    </source>
</evidence>
<dbReference type="Proteomes" id="UP000176976">
    <property type="component" value="Unassembled WGS sequence"/>
</dbReference>
<dbReference type="CDD" id="cd12797">
    <property type="entry name" value="M23_peptidase"/>
    <property type="match status" value="1"/>
</dbReference>
<accession>A0A1G1ZAX2</accession>
<dbReference type="InterPro" id="IPR050570">
    <property type="entry name" value="Cell_wall_metabolism_enzyme"/>
</dbReference>
<sequence>MKTKNVYRLPIDRSRIGRISYKESPAHVGPLRHSVDFIVTEDTPVKAALGGVVVDILDGSEIGGPQKKLEKYGNFVEIGHPNGEYSEYEHLRKGLLVKVGDRVKKGQLIGYSGATGWLAHLGPHLHFMVGVYNPKYETLKVVFEK</sequence>
<dbReference type="Pfam" id="PF01551">
    <property type="entry name" value="Peptidase_M23"/>
    <property type="match status" value="1"/>
</dbReference>
<protein>
    <recommendedName>
        <fullName evidence="1">M23ase beta-sheet core domain-containing protein</fullName>
    </recommendedName>
</protein>
<dbReference type="SUPFAM" id="SSF51261">
    <property type="entry name" value="Duplicated hybrid motif"/>
    <property type="match status" value="1"/>
</dbReference>